<gene>
    <name evidence="8" type="ORF">XA3_20840</name>
</gene>
<accession>A0AAU9DZD4</accession>
<name>A0AAU9DZD4_9LACO</name>
<keyword evidence="6 8" id="KW-0449">Lipoprotein</keyword>
<dbReference type="AlphaFoldDB" id="A0AAU9DZD4"/>
<dbReference type="PANTHER" id="PTHR30429">
    <property type="entry name" value="D-METHIONINE-BINDING LIPOPROTEIN METQ"/>
    <property type="match status" value="1"/>
</dbReference>
<evidence type="ECO:0000256" key="6">
    <source>
        <dbReference type="ARBA" id="ARBA00023288"/>
    </source>
</evidence>
<comment type="subcellular location">
    <subcellularLocation>
        <location evidence="1">Membrane</location>
        <topology evidence="1">Lipid-anchor</topology>
    </subcellularLocation>
</comment>
<dbReference type="RefSeq" id="WP_317635430.1">
    <property type="nucleotide sequence ID" value="NZ_AP026802.1"/>
</dbReference>
<dbReference type="PROSITE" id="PS51257">
    <property type="entry name" value="PROKAR_LIPOPROTEIN"/>
    <property type="match status" value="1"/>
</dbReference>
<proteinExistence type="inferred from homology"/>
<reference evidence="8 9" key="1">
    <citation type="journal article" date="2023" name="Microbiol. Spectr.">
        <title>Symbiosis of Carpenter Bees with Uncharacterized Lactic Acid Bacteria Showing NAD Auxotrophy.</title>
        <authorList>
            <person name="Kawasaki S."/>
            <person name="Ozawa K."/>
            <person name="Mori T."/>
            <person name="Yamamoto A."/>
            <person name="Ito M."/>
            <person name="Ohkuma M."/>
            <person name="Sakamoto M."/>
            <person name="Matsutani M."/>
        </authorList>
    </citation>
    <scope>NUCLEOTIDE SEQUENCE [LARGE SCALE GENOMIC DNA]</scope>
    <source>
        <strain evidence="8 9">XA3</strain>
    </source>
</reference>
<dbReference type="PANTHER" id="PTHR30429:SF0">
    <property type="entry name" value="METHIONINE-BINDING LIPOPROTEIN METQ"/>
    <property type="match status" value="1"/>
</dbReference>
<sequence length="272" mass="30591">MKIKKILAGAVMMLAVLSVGCASKNTTSEKKHEIVIGVTSDQYNELFDKAVAPILKKDGYKIKRVNFSQFMQSNTALAEGTIDVNVAQHTAYMKIFNRDKKTDLVPLVTTPSVPCSLYSSKYRNKSDLKDGMTVGIPQDPSNAARAYAILADAGWIKVKSDVKRTELSKKDITSNPRHLEIKEMDSDTIPRVLSDLDFEVIPGSNVYSAKIQDKIHLIQQENLQKDLQIVAAVKKKNVNTDWAQAIKKAYQSKEFEDYMKKHNSDHQWVMPK</sequence>
<dbReference type="Proteomes" id="UP001321861">
    <property type="component" value="Chromosome"/>
</dbReference>
<feature type="signal peptide" evidence="7">
    <location>
        <begin position="1"/>
        <end position="21"/>
    </location>
</feature>
<evidence type="ECO:0000313" key="9">
    <source>
        <dbReference type="Proteomes" id="UP001321861"/>
    </source>
</evidence>
<evidence type="ECO:0000256" key="1">
    <source>
        <dbReference type="ARBA" id="ARBA00004635"/>
    </source>
</evidence>
<dbReference type="InterPro" id="IPR004872">
    <property type="entry name" value="Lipoprotein_NlpA"/>
</dbReference>
<dbReference type="EMBL" id="AP026802">
    <property type="protein sequence ID" value="BDR59643.1"/>
    <property type="molecule type" value="Genomic_DNA"/>
</dbReference>
<evidence type="ECO:0000256" key="7">
    <source>
        <dbReference type="SAM" id="SignalP"/>
    </source>
</evidence>
<evidence type="ECO:0000256" key="3">
    <source>
        <dbReference type="ARBA" id="ARBA00022729"/>
    </source>
</evidence>
<evidence type="ECO:0000256" key="2">
    <source>
        <dbReference type="ARBA" id="ARBA00008973"/>
    </source>
</evidence>
<dbReference type="Pfam" id="PF03180">
    <property type="entry name" value="Lipoprotein_9"/>
    <property type="match status" value="1"/>
</dbReference>
<dbReference type="GO" id="GO:0016020">
    <property type="term" value="C:membrane"/>
    <property type="evidence" value="ECO:0007669"/>
    <property type="project" value="UniProtKB-SubCell"/>
</dbReference>
<feature type="chain" id="PRO_5043605661" evidence="7">
    <location>
        <begin position="22"/>
        <end position="272"/>
    </location>
</feature>
<keyword evidence="9" id="KW-1185">Reference proteome</keyword>
<keyword evidence="4" id="KW-0472">Membrane</keyword>
<keyword evidence="5" id="KW-0564">Palmitate</keyword>
<comment type="similarity">
    <text evidence="2">Belongs to the NlpA lipoprotein family.</text>
</comment>
<keyword evidence="3 7" id="KW-0732">Signal</keyword>
<dbReference type="KEGG" id="xap:XA3_20840"/>
<protein>
    <submittedName>
        <fullName evidence="8">Lipoprotein</fullName>
    </submittedName>
</protein>
<evidence type="ECO:0000313" key="8">
    <source>
        <dbReference type="EMBL" id="BDR59643.1"/>
    </source>
</evidence>
<evidence type="ECO:0000256" key="5">
    <source>
        <dbReference type="ARBA" id="ARBA00023139"/>
    </source>
</evidence>
<organism evidence="8 9">
    <name type="scientific">Xylocopilactobacillus apicola</name>
    <dbReference type="NCBI Taxonomy" id="2932184"/>
    <lineage>
        <taxon>Bacteria</taxon>
        <taxon>Bacillati</taxon>
        <taxon>Bacillota</taxon>
        <taxon>Bacilli</taxon>
        <taxon>Lactobacillales</taxon>
        <taxon>Lactobacillaceae</taxon>
        <taxon>Xylocopilactobacillus</taxon>
    </lineage>
</organism>
<dbReference type="Gene3D" id="3.40.190.10">
    <property type="entry name" value="Periplasmic binding protein-like II"/>
    <property type="match status" value="2"/>
</dbReference>
<evidence type="ECO:0000256" key="4">
    <source>
        <dbReference type="ARBA" id="ARBA00023136"/>
    </source>
</evidence>
<dbReference type="SUPFAM" id="SSF53850">
    <property type="entry name" value="Periplasmic binding protein-like II"/>
    <property type="match status" value="1"/>
</dbReference>